<sequence>MQPQQQQRQGPVLAAPIPEEIEPVAAVPPPAYSKQPVPTSPDAIQQEVNPVPVPVKDLPSDPAQVPKQLPMSPNGPQPQPAVGVTPLSRLGDNPQWIDCPFCEHRTMTRLRKEGTPMQMIAGIVCCLFCVCLACVPCLAHWFEETYYYCSRCNKQVAKRNEDGHITVIVPETVVPSKFA</sequence>
<evidence type="ECO:0000256" key="2">
    <source>
        <dbReference type="ARBA" id="ARBA00005975"/>
    </source>
</evidence>
<feature type="transmembrane region" description="Helical" evidence="7">
    <location>
        <begin position="119"/>
        <end position="142"/>
    </location>
</feature>
<evidence type="ECO:0000313" key="9">
    <source>
        <dbReference type="EMBL" id="KAK3901833.1"/>
    </source>
</evidence>
<comment type="subcellular location">
    <subcellularLocation>
        <location evidence="1">Membrane</location>
        <topology evidence="1">Peripheral membrane protein</topology>
    </subcellularLocation>
</comment>
<keyword evidence="7" id="KW-1133">Transmembrane helix</keyword>
<dbReference type="SMART" id="SM00714">
    <property type="entry name" value="LITAF"/>
    <property type="match status" value="1"/>
</dbReference>
<accession>A0AAN6RTE0</accession>
<evidence type="ECO:0000256" key="3">
    <source>
        <dbReference type="ARBA" id="ARBA00022723"/>
    </source>
</evidence>
<gene>
    <name evidence="9" type="ORF">C8A05DRAFT_34493</name>
</gene>
<keyword evidence="10" id="KW-1185">Reference proteome</keyword>
<evidence type="ECO:0000259" key="8">
    <source>
        <dbReference type="PROSITE" id="PS51837"/>
    </source>
</evidence>
<feature type="compositionally biased region" description="Low complexity" evidence="6">
    <location>
        <begin position="1"/>
        <end position="18"/>
    </location>
</feature>
<protein>
    <recommendedName>
        <fullName evidence="8">LITAF domain-containing protein</fullName>
    </recommendedName>
</protein>
<evidence type="ECO:0000313" key="10">
    <source>
        <dbReference type="Proteomes" id="UP001303889"/>
    </source>
</evidence>
<dbReference type="AlphaFoldDB" id="A0AAN6RTE0"/>
<name>A0AAN6RTE0_9PEZI</name>
<dbReference type="InterPro" id="IPR037519">
    <property type="entry name" value="LITAF_fam"/>
</dbReference>
<dbReference type="GO" id="GO:0016020">
    <property type="term" value="C:membrane"/>
    <property type="evidence" value="ECO:0007669"/>
    <property type="project" value="UniProtKB-SubCell"/>
</dbReference>
<dbReference type="Proteomes" id="UP001303889">
    <property type="component" value="Unassembled WGS sequence"/>
</dbReference>
<dbReference type="EMBL" id="MU855553">
    <property type="protein sequence ID" value="KAK3901833.1"/>
    <property type="molecule type" value="Genomic_DNA"/>
</dbReference>
<feature type="region of interest" description="Disordered" evidence="6">
    <location>
        <begin position="1"/>
        <end position="82"/>
    </location>
</feature>
<evidence type="ECO:0000256" key="1">
    <source>
        <dbReference type="ARBA" id="ARBA00004170"/>
    </source>
</evidence>
<reference evidence="9" key="2">
    <citation type="submission" date="2023-05" db="EMBL/GenBank/DDBJ databases">
        <authorList>
            <consortium name="Lawrence Berkeley National Laboratory"/>
            <person name="Steindorff A."/>
            <person name="Hensen N."/>
            <person name="Bonometti L."/>
            <person name="Westerberg I."/>
            <person name="Brannstrom I.O."/>
            <person name="Guillou S."/>
            <person name="Cros-Aarteil S."/>
            <person name="Calhoun S."/>
            <person name="Haridas S."/>
            <person name="Kuo A."/>
            <person name="Mondo S."/>
            <person name="Pangilinan J."/>
            <person name="Riley R."/>
            <person name="Labutti K."/>
            <person name="Andreopoulos B."/>
            <person name="Lipzen A."/>
            <person name="Chen C."/>
            <person name="Yanf M."/>
            <person name="Daum C."/>
            <person name="Ng V."/>
            <person name="Clum A."/>
            <person name="Ohm R."/>
            <person name="Martin F."/>
            <person name="Silar P."/>
            <person name="Natvig D."/>
            <person name="Lalanne C."/>
            <person name="Gautier V."/>
            <person name="Ament-Velasquez S.L."/>
            <person name="Kruys A."/>
            <person name="Hutchinson M.I."/>
            <person name="Powell A.J."/>
            <person name="Barry K."/>
            <person name="Miller A.N."/>
            <person name="Grigoriev I.V."/>
            <person name="Debuchy R."/>
            <person name="Gladieux P."/>
            <person name="Thoren M.H."/>
            <person name="Johannesson H."/>
        </authorList>
    </citation>
    <scope>NUCLEOTIDE SEQUENCE</scope>
    <source>
        <strain evidence="9">CBS 103.79</strain>
    </source>
</reference>
<keyword evidence="7" id="KW-0812">Transmembrane</keyword>
<keyword evidence="4" id="KW-0862">Zinc</keyword>
<evidence type="ECO:0000256" key="6">
    <source>
        <dbReference type="SAM" id="MobiDB-lite"/>
    </source>
</evidence>
<reference evidence="9" key="1">
    <citation type="journal article" date="2023" name="Mol. Phylogenet. Evol.">
        <title>Genome-scale phylogeny and comparative genomics of the fungal order Sordariales.</title>
        <authorList>
            <person name="Hensen N."/>
            <person name="Bonometti L."/>
            <person name="Westerberg I."/>
            <person name="Brannstrom I.O."/>
            <person name="Guillou S."/>
            <person name="Cros-Aarteil S."/>
            <person name="Calhoun S."/>
            <person name="Haridas S."/>
            <person name="Kuo A."/>
            <person name="Mondo S."/>
            <person name="Pangilinan J."/>
            <person name="Riley R."/>
            <person name="LaButti K."/>
            <person name="Andreopoulos B."/>
            <person name="Lipzen A."/>
            <person name="Chen C."/>
            <person name="Yan M."/>
            <person name="Daum C."/>
            <person name="Ng V."/>
            <person name="Clum A."/>
            <person name="Steindorff A."/>
            <person name="Ohm R.A."/>
            <person name="Martin F."/>
            <person name="Silar P."/>
            <person name="Natvig D.O."/>
            <person name="Lalanne C."/>
            <person name="Gautier V."/>
            <person name="Ament-Velasquez S.L."/>
            <person name="Kruys A."/>
            <person name="Hutchinson M.I."/>
            <person name="Powell A.J."/>
            <person name="Barry K."/>
            <person name="Miller A.N."/>
            <person name="Grigoriev I.V."/>
            <person name="Debuchy R."/>
            <person name="Gladieux P."/>
            <person name="Hiltunen Thoren M."/>
            <person name="Johannesson H."/>
        </authorList>
    </citation>
    <scope>NUCLEOTIDE SEQUENCE</scope>
    <source>
        <strain evidence="9">CBS 103.79</strain>
    </source>
</reference>
<evidence type="ECO:0000256" key="7">
    <source>
        <dbReference type="SAM" id="Phobius"/>
    </source>
</evidence>
<dbReference type="GO" id="GO:0008270">
    <property type="term" value="F:zinc ion binding"/>
    <property type="evidence" value="ECO:0007669"/>
    <property type="project" value="TreeGrafter"/>
</dbReference>
<dbReference type="PROSITE" id="PS51837">
    <property type="entry name" value="LITAF"/>
    <property type="match status" value="1"/>
</dbReference>
<organism evidence="9 10">
    <name type="scientific">Staphylotrichum tortipilum</name>
    <dbReference type="NCBI Taxonomy" id="2831512"/>
    <lineage>
        <taxon>Eukaryota</taxon>
        <taxon>Fungi</taxon>
        <taxon>Dikarya</taxon>
        <taxon>Ascomycota</taxon>
        <taxon>Pezizomycotina</taxon>
        <taxon>Sordariomycetes</taxon>
        <taxon>Sordariomycetidae</taxon>
        <taxon>Sordariales</taxon>
        <taxon>Chaetomiaceae</taxon>
        <taxon>Staphylotrichum</taxon>
    </lineage>
</organism>
<comment type="similarity">
    <text evidence="2">Belongs to the CDIP1/LITAF family.</text>
</comment>
<dbReference type="PANTHER" id="PTHR23292:SF6">
    <property type="entry name" value="FI16602P1-RELATED"/>
    <property type="match status" value="1"/>
</dbReference>
<evidence type="ECO:0000256" key="5">
    <source>
        <dbReference type="ARBA" id="ARBA00023136"/>
    </source>
</evidence>
<keyword evidence="3" id="KW-0479">Metal-binding</keyword>
<dbReference type="Pfam" id="PF10601">
    <property type="entry name" value="zf-LITAF-like"/>
    <property type="match status" value="1"/>
</dbReference>
<dbReference type="InterPro" id="IPR006629">
    <property type="entry name" value="LITAF"/>
</dbReference>
<comment type="caution">
    <text evidence="9">The sequence shown here is derived from an EMBL/GenBank/DDBJ whole genome shotgun (WGS) entry which is preliminary data.</text>
</comment>
<feature type="domain" description="LITAF" evidence="8">
    <location>
        <begin position="79"/>
        <end position="161"/>
    </location>
</feature>
<keyword evidence="5 7" id="KW-0472">Membrane</keyword>
<dbReference type="PANTHER" id="PTHR23292">
    <property type="entry name" value="LIPOPOLYSACCHARIDE-INDUCED TUMOR NECROSIS FACTOR-ALPHA FACTOR"/>
    <property type="match status" value="1"/>
</dbReference>
<proteinExistence type="inferred from homology"/>
<evidence type="ECO:0000256" key="4">
    <source>
        <dbReference type="ARBA" id="ARBA00022833"/>
    </source>
</evidence>